<dbReference type="PROSITE" id="PS00018">
    <property type="entry name" value="EF_HAND_1"/>
    <property type="match status" value="1"/>
</dbReference>
<accession>A0A226F342</accession>
<reference evidence="3 4" key="1">
    <citation type="submission" date="2015-12" db="EMBL/GenBank/DDBJ databases">
        <title>The genome of Folsomia candida.</title>
        <authorList>
            <person name="Faddeeva A."/>
            <person name="Derks M.F."/>
            <person name="Anvar Y."/>
            <person name="Smit S."/>
            <person name="Van Straalen N."/>
            <person name="Roelofs D."/>
        </authorList>
    </citation>
    <scope>NUCLEOTIDE SEQUENCE [LARGE SCALE GENOMIC DNA]</scope>
    <source>
        <strain evidence="3 4">VU population</strain>
        <tissue evidence="3">Whole body</tissue>
    </source>
</reference>
<feature type="compositionally biased region" description="Low complexity" evidence="2">
    <location>
        <begin position="99"/>
        <end position="114"/>
    </location>
</feature>
<feature type="region of interest" description="Disordered" evidence="2">
    <location>
        <begin position="99"/>
        <end position="169"/>
    </location>
</feature>
<keyword evidence="4" id="KW-1185">Reference proteome</keyword>
<protein>
    <submittedName>
        <fullName evidence="3">Melanoma inhibitory activity protein 3</fullName>
    </submittedName>
</protein>
<feature type="compositionally biased region" description="Polar residues" evidence="2">
    <location>
        <begin position="10"/>
        <end position="22"/>
    </location>
</feature>
<evidence type="ECO:0000256" key="2">
    <source>
        <dbReference type="SAM" id="MobiDB-lite"/>
    </source>
</evidence>
<feature type="compositionally biased region" description="Low complexity" evidence="2">
    <location>
        <begin position="137"/>
        <end position="146"/>
    </location>
</feature>
<sequence length="548" mass="62414">MLGDNAGINDLNQLNILPSSHGSGDLKSPSETAPSKRIPKPRNVFTLSSTAPLLSQENVAKLEQINNAAKQYNIGGNHDQDKSNHVDEGEVVVVVQELDSASSDDSSATSSRTTKLNKNNAHHSSMENLFKPKNHRSSWSGNMSGNTSGGGNARRKRSNCSRSDSDREMVERLTEENMMLIADVEKIRRKKLLFKIAGYFSLAAFRSQRLALEEVRVVKDAKTMGAAARMILHNLLLNSWRNNNKELKSVLEDNAQLNKTLDNLTLQLRVVRHIQTLEKDKLVEKGAEMVRMKAEVKRLEEENETKRNSMDKIENEFNSLQGKVQNLDELNKLYTKDAVVLKETIKALEQSLDSERIKSGTVCRDNANFKQEKRRLQEQLSDVSRQSHHWQERARSFESEAWALKMDLDMKDTQINDVRILHESLRTEKAELASEKEALAAQLKELSDKLDQSDNDREELSKKIGQIKAQVNDQVGRVAELQVSLEATKKQHSTTEKELLKYQVKNAKRRREWANALYFLVNPFDAFRRSLMGPPERVQQFYRNQAPK</sequence>
<dbReference type="OMA" id="RREWANA"/>
<gene>
    <name evidence="3" type="ORF">Fcan01_03504</name>
</gene>
<organism evidence="3 4">
    <name type="scientific">Folsomia candida</name>
    <name type="common">Springtail</name>
    <dbReference type="NCBI Taxonomy" id="158441"/>
    <lineage>
        <taxon>Eukaryota</taxon>
        <taxon>Metazoa</taxon>
        <taxon>Ecdysozoa</taxon>
        <taxon>Arthropoda</taxon>
        <taxon>Hexapoda</taxon>
        <taxon>Collembola</taxon>
        <taxon>Entomobryomorpha</taxon>
        <taxon>Isotomoidea</taxon>
        <taxon>Isotomidae</taxon>
        <taxon>Proisotominae</taxon>
        <taxon>Folsomia</taxon>
    </lineage>
</organism>
<dbReference type="EMBL" id="LNIX01000001">
    <property type="protein sequence ID" value="OXA63867.1"/>
    <property type="molecule type" value="Genomic_DNA"/>
</dbReference>
<evidence type="ECO:0000313" key="3">
    <source>
        <dbReference type="EMBL" id="OXA63867.1"/>
    </source>
</evidence>
<feature type="coiled-coil region" evidence="1">
    <location>
        <begin position="247"/>
        <end position="393"/>
    </location>
</feature>
<feature type="region of interest" description="Disordered" evidence="2">
    <location>
        <begin position="1"/>
        <end position="42"/>
    </location>
</feature>
<evidence type="ECO:0000313" key="4">
    <source>
        <dbReference type="Proteomes" id="UP000198287"/>
    </source>
</evidence>
<dbReference type="OrthoDB" id="10566189at2759"/>
<name>A0A226F342_FOLCA</name>
<comment type="caution">
    <text evidence="3">The sequence shown here is derived from an EMBL/GenBank/DDBJ whole genome shotgun (WGS) entry which is preliminary data.</text>
</comment>
<feature type="coiled-coil region" evidence="1">
    <location>
        <begin position="422"/>
        <end position="498"/>
    </location>
</feature>
<keyword evidence="1" id="KW-0175">Coiled coil</keyword>
<dbReference type="Proteomes" id="UP000198287">
    <property type="component" value="Unassembled WGS sequence"/>
</dbReference>
<dbReference type="Gene3D" id="1.10.287.1490">
    <property type="match status" value="1"/>
</dbReference>
<dbReference type="InterPro" id="IPR018247">
    <property type="entry name" value="EF_Hand_1_Ca_BS"/>
</dbReference>
<proteinExistence type="predicted"/>
<evidence type="ECO:0000256" key="1">
    <source>
        <dbReference type="SAM" id="Coils"/>
    </source>
</evidence>
<feature type="compositionally biased region" description="Polar residues" evidence="2">
    <location>
        <begin position="116"/>
        <end position="127"/>
    </location>
</feature>
<dbReference type="AlphaFoldDB" id="A0A226F342"/>